<reference evidence="2" key="1">
    <citation type="submission" date="2019-09" db="EMBL/GenBank/DDBJ databases">
        <title>Antimicrobial potential of Antarctic Bacteria.</title>
        <authorList>
            <person name="Benaud N."/>
            <person name="Edwards R.J."/>
            <person name="Ferrari B.C."/>
        </authorList>
    </citation>
    <scope>NUCLEOTIDE SEQUENCE [LARGE SCALE GENOMIC DNA]</scope>
    <source>
        <strain evidence="2">INR9</strain>
    </source>
</reference>
<dbReference type="EMBL" id="CP043641">
    <property type="protein sequence ID" value="QNE34602.1"/>
    <property type="molecule type" value="Genomic_DNA"/>
</dbReference>
<accession>A0A7G6Y7Y7</accession>
<dbReference type="AlphaFoldDB" id="A0A7G6Y7Y7"/>
<name>A0A7G6Y7Y7_9MICO</name>
<evidence type="ECO:0000313" key="2">
    <source>
        <dbReference type="Proteomes" id="UP000515511"/>
    </source>
</evidence>
<proteinExistence type="predicted"/>
<sequence length="147" mass="15830">MPTPRAASRRIRVRPRVIVAGLAILAVAGALAVAYVLLNPSVLPPRSPVPVATAPMSTVARTYMAAAQSQDCGMTRALTTSNTWSWCGNPRLLAYRFVARTGADGECMAYDVTIDSSNPSMASGTEPWSLCFRQTKDGWRLWDQGQG</sequence>
<dbReference type="Proteomes" id="UP000515511">
    <property type="component" value="Chromosome"/>
</dbReference>
<organism evidence="1 2">
    <name type="scientific">Leifsonia shinshuensis</name>
    <dbReference type="NCBI Taxonomy" id="150026"/>
    <lineage>
        <taxon>Bacteria</taxon>
        <taxon>Bacillati</taxon>
        <taxon>Actinomycetota</taxon>
        <taxon>Actinomycetes</taxon>
        <taxon>Micrococcales</taxon>
        <taxon>Microbacteriaceae</taxon>
        <taxon>Leifsonia</taxon>
    </lineage>
</organism>
<dbReference type="KEGG" id="lse:F1C12_05340"/>
<evidence type="ECO:0000313" key="1">
    <source>
        <dbReference type="EMBL" id="QNE34602.1"/>
    </source>
</evidence>
<dbReference type="RefSeq" id="WP_185277777.1">
    <property type="nucleotide sequence ID" value="NZ_CP043641.1"/>
</dbReference>
<protein>
    <submittedName>
        <fullName evidence="1">Uncharacterized protein</fullName>
    </submittedName>
</protein>
<gene>
    <name evidence="1" type="ORF">F1C12_05340</name>
</gene>